<organism evidence="1 2">
    <name type="scientific">Clonostachys rosea f. rosea IK726</name>
    <dbReference type="NCBI Taxonomy" id="1349383"/>
    <lineage>
        <taxon>Eukaryota</taxon>
        <taxon>Fungi</taxon>
        <taxon>Dikarya</taxon>
        <taxon>Ascomycota</taxon>
        <taxon>Pezizomycotina</taxon>
        <taxon>Sordariomycetes</taxon>
        <taxon>Hypocreomycetidae</taxon>
        <taxon>Hypocreales</taxon>
        <taxon>Bionectriaceae</taxon>
        <taxon>Clonostachys</taxon>
    </lineage>
</organism>
<comment type="caution">
    <text evidence="1">The sequence shown here is derived from an EMBL/GenBank/DDBJ whole genome shotgun (WGS) entry which is preliminary data.</text>
</comment>
<evidence type="ECO:0000313" key="2">
    <source>
        <dbReference type="Proteomes" id="UP000836387"/>
    </source>
</evidence>
<keyword evidence="2" id="KW-1185">Reference proteome</keyword>
<protein>
    <submittedName>
        <fullName evidence="1">Uncharacterized protein</fullName>
    </submittedName>
</protein>
<feature type="non-terminal residue" evidence="1">
    <location>
        <position position="1"/>
    </location>
</feature>
<proteinExistence type="predicted"/>
<reference evidence="1" key="1">
    <citation type="submission" date="2020-04" db="EMBL/GenBank/DDBJ databases">
        <authorList>
            <person name="Broberg M."/>
        </authorList>
    </citation>
    <scope>NUCLEOTIDE SEQUENCE</scope>
</reference>
<name>A0ACA9TBK9_BIOOC</name>
<accession>A0ACA9TBK9</accession>
<evidence type="ECO:0000313" key="1">
    <source>
        <dbReference type="EMBL" id="CAG9938302.1"/>
    </source>
</evidence>
<reference evidence="1" key="2">
    <citation type="submission" date="2021-10" db="EMBL/GenBank/DDBJ databases">
        <authorList>
            <person name="Piombo E."/>
        </authorList>
    </citation>
    <scope>NUCLEOTIDE SEQUENCE</scope>
</reference>
<sequence length="281" mass="32077">EVETTFKSRTEEKNTRTIEENIPFLISSPTTLRKPCFTQPDPSKIIGMEIANFPSLTGEEFLEACHHLDGAYCKAQLGPLRKRWKLRLRMAVQADFLFQDVPNSYIEITRPLDPEDLDIDLESLTISSGTEERGENMSGMDQEMMEIEESDQAVLRKPVTQRDGAIVCYEIHLHPTYRMPCLWFQIQGLDTGESQYDLDTVFRYLVPEQYKEGLRRYGGIGGISLDNHPVKGDPWFFVHPCLTGDNMSAFKCQISEYLTIWLGLVGGCVGLWVPRQMATIK</sequence>
<dbReference type="Proteomes" id="UP000836387">
    <property type="component" value="Unassembled WGS sequence"/>
</dbReference>
<gene>
    <name evidence="1" type="ORF">CRV2_00006723</name>
</gene>
<dbReference type="EMBL" id="CADEHS020000002">
    <property type="protein sequence ID" value="CAG9938302.1"/>
    <property type="molecule type" value="Genomic_DNA"/>
</dbReference>